<sequence length="175" mass="20494">MRLTVNGQRSGLSISRKVEPEKWNARTGKMRGTNLEANELNSYLDIIRNKINKIHARLVDEGRPFCSSDIKNLYLGKGEKIKMLVQLFEEHNLQMEKLVGVEFALGTWKRYHTTKNHLKEFLNTEYGKDDVPLRDINLRFIKGFEYFLKITKVCNHNSALKYVNNFKAEWQSPMT</sequence>
<gene>
    <name evidence="4" type="ORF">ABXZ36_04890</name>
</gene>
<proteinExistence type="predicted"/>
<keyword evidence="5" id="KW-1185">Reference proteome</keyword>
<protein>
    <submittedName>
        <fullName evidence="4">Phage integrase SAM-like domain and Arm DNA-binding domain-containing protein</fullName>
    </submittedName>
</protein>
<dbReference type="InterPro" id="IPR010998">
    <property type="entry name" value="Integrase_recombinase_N"/>
</dbReference>
<evidence type="ECO:0000259" key="2">
    <source>
        <dbReference type="Pfam" id="PF13102"/>
    </source>
</evidence>
<dbReference type="RefSeq" id="WP_354614363.1">
    <property type="nucleotide sequence ID" value="NZ_JBEXAE010000002.1"/>
</dbReference>
<reference evidence="4 5" key="1">
    <citation type="submission" date="2024-07" db="EMBL/GenBank/DDBJ databases">
        <title>The genome sequence of type strain Sediminicola arcticus GDMCC 1.2805.</title>
        <authorList>
            <person name="Liu Y."/>
        </authorList>
    </citation>
    <scope>NUCLEOTIDE SEQUENCE [LARGE SCALE GENOMIC DNA]</scope>
    <source>
        <strain evidence="4 5">GDMCC 1.2805</strain>
    </source>
</reference>
<evidence type="ECO:0000313" key="4">
    <source>
        <dbReference type="EMBL" id="MET6989979.1"/>
    </source>
</evidence>
<evidence type="ECO:0000256" key="1">
    <source>
        <dbReference type="ARBA" id="ARBA00023125"/>
    </source>
</evidence>
<evidence type="ECO:0000259" key="3">
    <source>
        <dbReference type="Pfam" id="PF17293"/>
    </source>
</evidence>
<organism evidence="4 5">
    <name type="scientific">Sediminicola arcticus</name>
    <dbReference type="NCBI Taxonomy" id="1574308"/>
    <lineage>
        <taxon>Bacteria</taxon>
        <taxon>Pseudomonadati</taxon>
        <taxon>Bacteroidota</taxon>
        <taxon>Flavobacteriia</taxon>
        <taxon>Flavobacteriales</taxon>
        <taxon>Flavobacteriaceae</taxon>
        <taxon>Sediminicola</taxon>
    </lineage>
</organism>
<feature type="domain" description="Phage integrase SAM-like" evidence="2">
    <location>
        <begin position="84"/>
        <end position="168"/>
    </location>
</feature>
<dbReference type="Pfam" id="PF13102">
    <property type="entry name" value="Phage_int_SAM_5"/>
    <property type="match status" value="1"/>
</dbReference>
<feature type="domain" description="Arm DNA-binding" evidence="3">
    <location>
        <begin position="2"/>
        <end position="70"/>
    </location>
</feature>
<dbReference type="Pfam" id="PF17293">
    <property type="entry name" value="Arm-DNA-bind_5"/>
    <property type="match status" value="1"/>
</dbReference>
<dbReference type="Gene3D" id="1.10.150.130">
    <property type="match status" value="1"/>
</dbReference>
<name>A0ABV2SS52_9FLAO</name>
<dbReference type="InterPro" id="IPR035386">
    <property type="entry name" value="Arm-DNA-bind_5"/>
</dbReference>
<dbReference type="EMBL" id="JBEXAE010000002">
    <property type="protein sequence ID" value="MET6989979.1"/>
    <property type="molecule type" value="Genomic_DNA"/>
</dbReference>
<dbReference type="InterPro" id="IPR025269">
    <property type="entry name" value="SAM-like_dom"/>
</dbReference>
<comment type="caution">
    <text evidence="4">The sequence shown here is derived from an EMBL/GenBank/DDBJ whole genome shotgun (WGS) entry which is preliminary data.</text>
</comment>
<accession>A0ABV2SS52</accession>
<dbReference type="Proteomes" id="UP001549799">
    <property type="component" value="Unassembled WGS sequence"/>
</dbReference>
<evidence type="ECO:0000313" key="5">
    <source>
        <dbReference type="Proteomes" id="UP001549799"/>
    </source>
</evidence>
<keyword evidence="1" id="KW-0238">DNA-binding</keyword>